<protein>
    <submittedName>
        <fullName evidence="1">Uncharacterized protein</fullName>
    </submittedName>
</protein>
<dbReference type="EMBL" id="LAZR01063016">
    <property type="protein sequence ID" value="KKK60344.1"/>
    <property type="molecule type" value="Genomic_DNA"/>
</dbReference>
<evidence type="ECO:0000313" key="1">
    <source>
        <dbReference type="EMBL" id="KKK60344.1"/>
    </source>
</evidence>
<accession>A0A0F8Z1M7</accession>
<comment type="caution">
    <text evidence="1">The sequence shown here is derived from an EMBL/GenBank/DDBJ whole genome shotgun (WGS) entry which is preliminary data.</text>
</comment>
<gene>
    <name evidence="1" type="ORF">LCGC14_3025310</name>
</gene>
<organism evidence="1">
    <name type="scientific">marine sediment metagenome</name>
    <dbReference type="NCBI Taxonomy" id="412755"/>
    <lineage>
        <taxon>unclassified sequences</taxon>
        <taxon>metagenomes</taxon>
        <taxon>ecological metagenomes</taxon>
    </lineage>
</organism>
<dbReference type="AlphaFoldDB" id="A0A0F8Z1M7"/>
<reference evidence="1" key="1">
    <citation type="journal article" date="2015" name="Nature">
        <title>Complex archaea that bridge the gap between prokaryotes and eukaryotes.</title>
        <authorList>
            <person name="Spang A."/>
            <person name="Saw J.H."/>
            <person name="Jorgensen S.L."/>
            <person name="Zaremba-Niedzwiedzka K."/>
            <person name="Martijn J."/>
            <person name="Lind A.E."/>
            <person name="van Eijk R."/>
            <person name="Schleper C."/>
            <person name="Guy L."/>
            <person name="Ettema T.J."/>
        </authorList>
    </citation>
    <scope>NUCLEOTIDE SEQUENCE</scope>
</reference>
<sequence length="55" mass="6298">MKPIQFSWVYFLPQLALALGVNIHFAPWNRHVHLDLHLPIGILSIGTWRHTGDGI</sequence>
<name>A0A0F8Z1M7_9ZZZZ</name>
<proteinExistence type="predicted"/>